<evidence type="ECO:0000259" key="1">
    <source>
        <dbReference type="Pfam" id="PF01890"/>
    </source>
</evidence>
<dbReference type="SUPFAM" id="SSF159672">
    <property type="entry name" value="CbiG N-terminal domain-like"/>
    <property type="match status" value="1"/>
</dbReference>
<feature type="domain" description="CobE/GbiG C-terminal" evidence="1">
    <location>
        <begin position="174"/>
        <end position="287"/>
    </location>
</feature>
<dbReference type="InterPro" id="IPR036518">
    <property type="entry name" value="CobE/GbiG_C_sf"/>
</dbReference>
<accession>A0ABD4TLG4</accession>
<evidence type="ECO:0000259" key="2">
    <source>
        <dbReference type="Pfam" id="PF11760"/>
    </source>
</evidence>
<dbReference type="InterPro" id="IPR002750">
    <property type="entry name" value="CobE/GbiG_C"/>
</dbReference>
<dbReference type="RefSeq" id="WP_255333095.1">
    <property type="nucleotide sequence ID" value="NZ_VOTZ01000020.1"/>
</dbReference>
<dbReference type="InterPro" id="IPR038029">
    <property type="entry name" value="GbiG_N_sf"/>
</dbReference>
<reference evidence="3 4" key="1">
    <citation type="submission" date="2019-08" db="EMBL/GenBank/DDBJ databases">
        <authorList>
            <person name="Chen S.-C."/>
            <person name="Lai M.-C."/>
            <person name="You Y.-T."/>
        </authorList>
    </citation>
    <scope>NUCLEOTIDE SEQUENCE [LARGE SCALE GENOMIC DNA]</scope>
    <source>
        <strain evidence="3 4">P2F9704a</strain>
    </source>
</reference>
<dbReference type="InterPro" id="IPR052553">
    <property type="entry name" value="CbiG_hydrolase"/>
</dbReference>
<feature type="domain" description="Cobalamin synthesis G N-terminal" evidence="2">
    <location>
        <begin position="34"/>
        <end position="111"/>
    </location>
</feature>
<dbReference type="GO" id="GO:0043779">
    <property type="term" value="F:cobalt-precorrin-5A acetaldehyde-lyase activity"/>
    <property type="evidence" value="ECO:0007669"/>
    <property type="project" value="UniProtKB-EC"/>
</dbReference>
<dbReference type="PANTHER" id="PTHR37477:SF1">
    <property type="entry name" value="COBALT-PRECORRIN-5A HYDROLASE"/>
    <property type="match status" value="1"/>
</dbReference>
<keyword evidence="4" id="KW-1185">Reference proteome</keyword>
<sequence>MKYCIIALPRFSQLGEKIAEAIDADILPYEEGIFKTAFADYKGIIAVMSAGIVIRSIAPLLTDKWHDPGIVVVTPDGKYGIPILGGHHGANDLASRLGEIGIIPVISTATEVHGRPSVEGYAQAVECRVINRPSTRRVNAAFLDGDVPVYEIPKPGIVVAGPGVSVLIRSKPYTIGIGARLGITPEEVVDAVTSALREAGIRADEVGAFATTEKKRPDQGLAEGISRLGGVLIYLGDDMINSIGTASPSRAGLIGLCGVAEPAAIACSEKGELIMKKKIYGRVTIAIGR</sequence>
<evidence type="ECO:0000313" key="4">
    <source>
        <dbReference type="Proteomes" id="UP001524383"/>
    </source>
</evidence>
<dbReference type="Pfam" id="PF01890">
    <property type="entry name" value="CbiG_C"/>
    <property type="match status" value="1"/>
</dbReference>
<dbReference type="Proteomes" id="UP001524383">
    <property type="component" value="Unassembled WGS sequence"/>
</dbReference>
<protein>
    <submittedName>
        <fullName evidence="3">Cobalt-precorrin 5A hydrolase</fullName>
        <ecNumber evidence="3">3.7.1.12</ecNumber>
    </submittedName>
</protein>
<evidence type="ECO:0000313" key="3">
    <source>
        <dbReference type="EMBL" id="MCQ1539132.1"/>
    </source>
</evidence>
<dbReference type="EC" id="3.7.1.12" evidence="3"/>
<dbReference type="PANTHER" id="PTHR37477">
    <property type="entry name" value="COBALT-PRECORRIN-5A HYDROLASE"/>
    <property type="match status" value="1"/>
</dbReference>
<dbReference type="Gene3D" id="3.40.50.11220">
    <property type="match status" value="1"/>
</dbReference>
<dbReference type="NCBIfam" id="NF004465">
    <property type="entry name" value="PRK05788.1-3"/>
    <property type="match status" value="1"/>
</dbReference>
<keyword evidence="3" id="KW-0378">Hydrolase</keyword>
<dbReference type="Gene3D" id="3.30.420.180">
    <property type="entry name" value="CobE/GbiG C-terminal domain"/>
    <property type="match status" value="1"/>
</dbReference>
<dbReference type="EMBL" id="VOTZ01000020">
    <property type="protein sequence ID" value="MCQ1539132.1"/>
    <property type="molecule type" value="Genomic_DNA"/>
</dbReference>
<dbReference type="InterPro" id="IPR021744">
    <property type="entry name" value="CbiG_N"/>
</dbReference>
<comment type="caution">
    <text evidence="3">The sequence shown here is derived from an EMBL/GenBank/DDBJ whole genome shotgun (WGS) entry which is preliminary data.</text>
</comment>
<dbReference type="AlphaFoldDB" id="A0ABD4TLG4"/>
<proteinExistence type="predicted"/>
<dbReference type="Pfam" id="PF11760">
    <property type="entry name" value="CbiG_N"/>
    <property type="match status" value="1"/>
</dbReference>
<dbReference type="SUPFAM" id="SSF159664">
    <property type="entry name" value="CobE/GbiG C-terminal domain-like"/>
    <property type="match status" value="1"/>
</dbReference>
<name>A0ABD4TLG4_9EURY</name>
<gene>
    <name evidence="3" type="primary">cbiG</name>
    <name evidence="3" type="ORF">FTO68_09090</name>
</gene>
<organism evidence="3 4">
    <name type="scientific">Methanocalculus taiwanensis</name>
    <dbReference type="NCBI Taxonomy" id="106207"/>
    <lineage>
        <taxon>Archaea</taxon>
        <taxon>Methanobacteriati</taxon>
        <taxon>Methanobacteriota</taxon>
        <taxon>Stenosarchaea group</taxon>
        <taxon>Methanomicrobia</taxon>
        <taxon>Methanomicrobiales</taxon>
        <taxon>Methanocalculaceae</taxon>
        <taxon>Methanocalculus</taxon>
    </lineage>
</organism>